<keyword evidence="3" id="KW-0274">FAD</keyword>
<evidence type="ECO:0000256" key="5">
    <source>
        <dbReference type="ARBA" id="ARBA00023033"/>
    </source>
</evidence>
<evidence type="ECO:0000256" key="4">
    <source>
        <dbReference type="ARBA" id="ARBA00023002"/>
    </source>
</evidence>
<protein>
    <submittedName>
        <fullName evidence="8">Monooxygenase</fullName>
    </submittedName>
</protein>
<evidence type="ECO:0000256" key="2">
    <source>
        <dbReference type="ARBA" id="ARBA00022630"/>
    </source>
</evidence>
<evidence type="ECO:0000313" key="8">
    <source>
        <dbReference type="EMBL" id="GAB1318557.1"/>
    </source>
</evidence>
<comment type="cofactor">
    <cofactor evidence="1">
        <name>FAD</name>
        <dbReference type="ChEBI" id="CHEBI:57692"/>
    </cofactor>
</comment>
<gene>
    <name evidence="8" type="ORF">MFIFM68171_08767</name>
</gene>
<accession>A0ABQ0GLD0</accession>
<feature type="transmembrane region" description="Helical" evidence="6">
    <location>
        <begin position="6"/>
        <end position="25"/>
    </location>
</feature>
<dbReference type="Gene3D" id="3.50.50.60">
    <property type="entry name" value="FAD/NAD(P)-binding domain"/>
    <property type="match status" value="1"/>
</dbReference>
<organism evidence="8 9">
    <name type="scientific">Madurella fahalii</name>
    <dbReference type="NCBI Taxonomy" id="1157608"/>
    <lineage>
        <taxon>Eukaryota</taxon>
        <taxon>Fungi</taxon>
        <taxon>Dikarya</taxon>
        <taxon>Ascomycota</taxon>
        <taxon>Pezizomycotina</taxon>
        <taxon>Sordariomycetes</taxon>
        <taxon>Sordariomycetidae</taxon>
        <taxon>Sordariales</taxon>
        <taxon>Sordariales incertae sedis</taxon>
        <taxon>Madurella</taxon>
    </lineage>
</organism>
<evidence type="ECO:0000313" key="9">
    <source>
        <dbReference type="Proteomes" id="UP001628179"/>
    </source>
</evidence>
<dbReference type="PANTHER" id="PTHR47178:SF2">
    <property type="entry name" value="FAD-BINDING DOMAIN-CONTAINING PROTEIN"/>
    <property type="match status" value="1"/>
</dbReference>
<keyword evidence="4" id="KW-0560">Oxidoreductase</keyword>
<evidence type="ECO:0000256" key="1">
    <source>
        <dbReference type="ARBA" id="ARBA00001974"/>
    </source>
</evidence>
<proteinExistence type="predicted"/>
<dbReference type="Pfam" id="PF01494">
    <property type="entry name" value="FAD_binding_3"/>
    <property type="match status" value="1"/>
</dbReference>
<dbReference type="PANTHER" id="PTHR47178">
    <property type="entry name" value="MONOOXYGENASE, FAD-BINDING"/>
    <property type="match status" value="1"/>
</dbReference>
<comment type="caution">
    <text evidence="8">The sequence shown here is derived from an EMBL/GenBank/DDBJ whole genome shotgun (WGS) entry which is preliminary data.</text>
</comment>
<keyword evidence="6" id="KW-1133">Transmembrane helix</keyword>
<sequence>MEDKKPLHVIVVGAGLAGIAIAHGLHKHNISYHLVDRETTPRDRNWGITLSWALPLLESLLPLDLVLQLQACQPDTSLPVSSAGEHGVLIRDGATGATKIRVRYPDGIRRMQIQKTKRVLSSGLHLQYGKRLVSLSYDSQDRVTAHFADGTTETGSVVVGADGGSSQVRRCLLGEAAAAQEVLPYAFMNFSFSLPAEKARWLDGVMNPNVDVAPHPKSMYMGLFLLDKPDVERPETWVFYILVTWPIATKEDEENTDNRLKRLRAHMDGWADPYKSVVEWLADDVAIGRDQLRIWHPKEWDNKGGRVTLAGDAAHSMTFHRGQGGNLAIKDAHEFVKRMVDVQDGKMSLKAAMDDYDKGVLARGQEVEISKQQAAAFHDYDNFDNSPVFKMGIKPSGS</sequence>
<name>A0ABQ0GLD0_9PEZI</name>
<dbReference type="PRINTS" id="PR00420">
    <property type="entry name" value="RNGMNOXGNASE"/>
</dbReference>
<evidence type="ECO:0000256" key="6">
    <source>
        <dbReference type="SAM" id="Phobius"/>
    </source>
</evidence>
<evidence type="ECO:0000256" key="3">
    <source>
        <dbReference type="ARBA" id="ARBA00022827"/>
    </source>
</evidence>
<dbReference type="Proteomes" id="UP001628179">
    <property type="component" value="Unassembled WGS sequence"/>
</dbReference>
<reference evidence="8 9" key="1">
    <citation type="submission" date="2024-09" db="EMBL/GenBank/DDBJ databases">
        <title>Itraconazole resistance in Madurella fahalii resulting from another homologue of gene encoding cytochrome P450 14-alpha sterol demethylase (CYP51).</title>
        <authorList>
            <person name="Yoshioka I."/>
            <person name="Fahal A.H."/>
            <person name="Kaneko S."/>
            <person name="Yaguchi T."/>
        </authorList>
    </citation>
    <scope>NUCLEOTIDE SEQUENCE [LARGE SCALE GENOMIC DNA]</scope>
    <source>
        <strain evidence="8 9">IFM 68171</strain>
    </source>
</reference>
<dbReference type="SUPFAM" id="SSF51905">
    <property type="entry name" value="FAD/NAD(P)-binding domain"/>
    <property type="match status" value="1"/>
</dbReference>
<keyword evidence="6" id="KW-0812">Transmembrane</keyword>
<dbReference type="RefSeq" id="XP_070920287.1">
    <property type="nucleotide sequence ID" value="XM_071064186.1"/>
</dbReference>
<dbReference type="EMBL" id="BAAFSV010000005">
    <property type="protein sequence ID" value="GAB1318557.1"/>
    <property type="molecule type" value="Genomic_DNA"/>
</dbReference>
<keyword evidence="2" id="KW-0285">Flavoprotein</keyword>
<keyword evidence="9" id="KW-1185">Reference proteome</keyword>
<dbReference type="InterPro" id="IPR002938">
    <property type="entry name" value="FAD-bd"/>
</dbReference>
<evidence type="ECO:0000259" key="7">
    <source>
        <dbReference type="Pfam" id="PF01494"/>
    </source>
</evidence>
<feature type="domain" description="FAD-binding" evidence="7">
    <location>
        <begin position="122"/>
        <end position="367"/>
    </location>
</feature>
<dbReference type="InterPro" id="IPR036188">
    <property type="entry name" value="FAD/NAD-bd_sf"/>
</dbReference>
<dbReference type="GO" id="GO:0004497">
    <property type="term" value="F:monooxygenase activity"/>
    <property type="evidence" value="ECO:0007669"/>
    <property type="project" value="UniProtKB-KW"/>
</dbReference>
<dbReference type="GeneID" id="98179509"/>
<keyword evidence="5 8" id="KW-0503">Monooxygenase</keyword>
<keyword evidence="6" id="KW-0472">Membrane</keyword>